<dbReference type="KEGG" id="mya:MORIYA_3712"/>
<keyword evidence="3" id="KW-1185">Reference proteome</keyword>
<organism evidence="2 3">
    <name type="scientific">Moritella yayanosii</name>
    <dbReference type="NCBI Taxonomy" id="69539"/>
    <lineage>
        <taxon>Bacteria</taxon>
        <taxon>Pseudomonadati</taxon>
        <taxon>Pseudomonadota</taxon>
        <taxon>Gammaproteobacteria</taxon>
        <taxon>Alteromonadales</taxon>
        <taxon>Moritellaceae</taxon>
        <taxon>Moritella</taxon>
    </lineage>
</organism>
<protein>
    <submittedName>
        <fullName evidence="2">Uncharacterized protein</fullName>
    </submittedName>
</protein>
<sequence length="294" mass="32453">MMLNSKGNYKRLLCALVCGSMSLSTFAKVYSWRDADNAMHYSQFPRQIVEKNAAQSRASRKYADMNDVVNNLSPTKKVSNVLDGLDDIIANAHAERKIDKVLTRRDPQLVLIEQAAVLKPRKLKPELLTPVVASRLIATVSRKAQAPPYNAFLAGIKKKLNRHNATHIIADRVRFARQHKLLVEIPGTAPVAALVKSNTDINARRHRPSTVKNKALIQGAEQIKAIENAISSRSQSNKITAPSIKQVNSALMLSRLSYNHKARLPLLGAGTNQLARQGIAASSQFVNDVNRNAE</sequence>
<evidence type="ECO:0000313" key="2">
    <source>
        <dbReference type="EMBL" id="SQD80164.1"/>
    </source>
</evidence>
<feature type="signal peptide" evidence="1">
    <location>
        <begin position="1"/>
        <end position="27"/>
    </location>
</feature>
<dbReference type="OrthoDB" id="8794394at2"/>
<reference evidence="3" key="1">
    <citation type="submission" date="2018-05" db="EMBL/GenBank/DDBJ databases">
        <authorList>
            <person name="Cea G.-C."/>
            <person name="William W."/>
        </authorList>
    </citation>
    <scope>NUCLEOTIDE SEQUENCE [LARGE SCALE GENOMIC DNA]</scope>
    <source>
        <strain evidence="3">DB21MT 5</strain>
    </source>
</reference>
<name>A0A330LT70_9GAMM</name>
<gene>
    <name evidence="2" type="ORF">MORIYA_3712</name>
</gene>
<dbReference type="AlphaFoldDB" id="A0A330LT70"/>
<dbReference type="RefSeq" id="WP_112717302.1">
    <property type="nucleotide sequence ID" value="NZ_LS483250.1"/>
</dbReference>
<evidence type="ECO:0000256" key="1">
    <source>
        <dbReference type="SAM" id="SignalP"/>
    </source>
</evidence>
<keyword evidence="1" id="KW-0732">Signal</keyword>
<accession>A0A330LT70</accession>
<dbReference type="EMBL" id="LS483250">
    <property type="protein sequence ID" value="SQD80164.1"/>
    <property type="molecule type" value="Genomic_DNA"/>
</dbReference>
<evidence type="ECO:0000313" key="3">
    <source>
        <dbReference type="Proteomes" id="UP000250163"/>
    </source>
</evidence>
<dbReference type="Proteomes" id="UP000250163">
    <property type="component" value="Chromosome MORIYA"/>
</dbReference>
<proteinExistence type="predicted"/>
<feature type="chain" id="PRO_5016457100" evidence="1">
    <location>
        <begin position="28"/>
        <end position="294"/>
    </location>
</feature>